<evidence type="ECO:0008006" key="3">
    <source>
        <dbReference type="Google" id="ProtNLM"/>
    </source>
</evidence>
<dbReference type="HOGENOM" id="CLU_1341960_0_0_0"/>
<gene>
    <name evidence="1" type="ORF">Theba_2156</name>
</gene>
<accession>I2F786</accession>
<evidence type="ECO:0000313" key="2">
    <source>
        <dbReference type="Proteomes" id="UP000002881"/>
    </source>
</evidence>
<dbReference type="GeneID" id="87107896"/>
<reference evidence="1 2" key="1">
    <citation type="journal article" date="2012" name="Genome Biol. Evol.">
        <title>Genome Sequence of the Mesophilic Thermotogales Bacterium Mesotoga prima MesG1.Ag.4.2 Reveals the Largest Thermotogales Genome To Date.</title>
        <authorList>
            <person name="Zhaxybayeva O."/>
            <person name="Swithers K.S."/>
            <person name="Foght J."/>
            <person name="Green A.G."/>
            <person name="Bruce D."/>
            <person name="Detter C."/>
            <person name="Han S."/>
            <person name="Teshima H."/>
            <person name="Han J."/>
            <person name="Woyke T."/>
            <person name="Pitluck S."/>
            <person name="Nolan M."/>
            <person name="Ivanova N."/>
            <person name="Pati A."/>
            <person name="Land M.L."/>
            <person name="Dlutek M."/>
            <person name="Doolittle W.F."/>
            <person name="Noll K.M."/>
            <person name="Nesbo C.L."/>
        </authorList>
    </citation>
    <scope>NUCLEOTIDE SEQUENCE [LARGE SCALE GENOMIC DNA]</scope>
    <source>
        <strain evidence="2">mesG1.Ag.4.2</strain>
    </source>
</reference>
<dbReference type="Proteomes" id="UP000002881">
    <property type="component" value="Chromosome"/>
</dbReference>
<dbReference type="RefSeq" id="WP_014731557.1">
    <property type="nucleotide sequence ID" value="NC_017934.1"/>
</dbReference>
<proteinExistence type="predicted"/>
<dbReference type="PROSITE" id="PS51257">
    <property type="entry name" value="PROKAR_LIPOPROTEIN"/>
    <property type="match status" value="1"/>
</dbReference>
<dbReference type="AlphaFoldDB" id="I2F786"/>
<evidence type="ECO:0000313" key="1">
    <source>
        <dbReference type="EMBL" id="AFK07789.1"/>
    </source>
</evidence>
<name>I2F786_9BACT</name>
<organism evidence="1 2">
    <name type="scientific">Mesotoga prima MesG1.Ag.4.2</name>
    <dbReference type="NCBI Taxonomy" id="660470"/>
    <lineage>
        <taxon>Bacteria</taxon>
        <taxon>Thermotogati</taxon>
        <taxon>Thermotogota</taxon>
        <taxon>Thermotogae</taxon>
        <taxon>Kosmotogales</taxon>
        <taxon>Kosmotogaceae</taxon>
        <taxon>Mesotoga</taxon>
    </lineage>
</organism>
<dbReference type="KEGG" id="mpg:Theba_2156"/>
<sequence length="204" mass="22841" precursor="true">MKRLLLFFSVILIIFLGSSCLYVISVPIPVGEGLIEPIEFELPGSILPLSGFAFGTETVPSLDEIIQEAEKETQLNLPDNFVITGMEIKARVEWVPENPDSEGSIDIDFYVFRERHSEEQFLDFFNDPDLISDRKLFSGLIYPGENTFRLHSGESAALDMILEIINGGTAEDIDWFAIYDYEAPSDSTITIHLSGTISVKRVAE</sequence>
<protein>
    <recommendedName>
        <fullName evidence="3">Lipoprotein</fullName>
    </recommendedName>
</protein>
<dbReference type="EMBL" id="CP003532">
    <property type="protein sequence ID" value="AFK07789.1"/>
    <property type="molecule type" value="Genomic_DNA"/>
</dbReference>
<keyword evidence="2" id="KW-1185">Reference proteome</keyword>